<sequence length="448" mass="47967">MPQIDWQKVQAEAVEHLRALVRIDTTNPPGDERPAADYVAKVCEGAGLKTEIVESGPKRGNAVARMKGTGAARPLLLLSHLDVVPAEPSRWTHPPFGADLAGGYVWGRGAVDSKLTTAVGLAVLLLCARQGVPLRRDLILAATADEEGGGAANGAAWLANHRKDLIDAEYVINEGGGFALEVGGKRFYVCQSAEKGGFDVDLVGRGTPGHASVPHDDNAIVHLAEAVARLGAGRLGHHVTETAKRFFEGVAAAQERAEHARLLRDMLDPKKEPEAFRRLPTDAPTQLMFDAMLRNTAAPTMLGGGLKRNVIPSEVRLSVSGRPLPGQTQELFVGEVRERVGGRVEVVEGRWRPGLESNPDTPLFGALGRALKRSDPEGRVVPFLVTGGTDACRLGPLNATIYGFLPMRYEPGMAFFDLCHGHDERVSEATVGFGVKVLYDAVCELNNG</sequence>
<dbReference type="InterPro" id="IPR002933">
    <property type="entry name" value="Peptidase_M20"/>
</dbReference>
<dbReference type="InterPro" id="IPR050072">
    <property type="entry name" value="Peptidase_M20A"/>
</dbReference>
<dbReference type="Pfam" id="PF07687">
    <property type="entry name" value="M20_dimer"/>
    <property type="match status" value="1"/>
</dbReference>
<evidence type="ECO:0000256" key="3">
    <source>
        <dbReference type="ARBA" id="ARBA00022723"/>
    </source>
</evidence>
<dbReference type="Pfam" id="PF01546">
    <property type="entry name" value="Peptidase_M20"/>
    <property type="match status" value="1"/>
</dbReference>
<dbReference type="GO" id="GO:0046872">
    <property type="term" value="F:metal ion binding"/>
    <property type="evidence" value="ECO:0007669"/>
    <property type="project" value="UniProtKB-KW"/>
</dbReference>
<evidence type="ECO:0000256" key="4">
    <source>
        <dbReference type="ARBA" id="ARBA00022801"/>
    </source>
</evidence>
<proteinExistence type="inferred from homology"/>
<dbReference type="Gene3D" id="3.30.70.360">
    <property type="match status" value="1"/>
</dbReference>
<accession>A0A1F6D360</accession>
<dbReference type="PANTHER" id="PTHR43808:SF8">
    <property type="entry name" value="PEPTIDASE M20 DIMERISATION DOMAIN-CONTAINING PROTEIN"/>
    <property type="match status" value="1"/>
</dbReference>
<dbReference type="InterPro" id="IPR011650">
    <property type="entry name" value="Peptidase_M20_dimer"/>
</dbReference>
<keyword evidence="3" id="KW-0479">Metal-binding</keyword>
<keyword evidence="4" id="KW-0378">Hydrolase</keyword>
<dbReference type="InterPro" id="IPR001261">
    <property type="entry name" value="ArgE/DapE_CS"/>
</dbReference>
<evidence type="ECO:0000256" key="2">
    <source>
        <dbReference type="ARBA" id="ARBA00006247"/>
    </source>
</evidence>
<name>A0A1F6D360_HANXR</name>
<comment type="cofactor">
    <cofactor evidence="1">
        <name>Zn(2+)</name>
        <dbReference type="ChEBI" id="CHEBI:29105"/>
    </cofactor>
</comment>
<dbReference type="InterPro" id="IPR036264">
    <property type="entry name" value="Bact_exopeptidase_dim_dom"/>
</dbReference>
<dbReference type="Gene3D" id="1.10.150.900">
    <property type="match status" value="1"/>
</dbReference>
<comment type="caution">
    <text evidence="7">The sequence shown here is derived from an EMBL/GenBank/DDBJ whole genome shotgun (WGS) entry which is preliminary data.</text>
</comment>
<comment type="similarity">
    <text evidence="2">Belongs to the peptidase M20A family.</text>
</comment>
<reference evidence="7 8" key="1">
    <citation type="journal article" date="2016" name="Nat. Commun.">
        <title>Thousands of microbial genomes shed light on interconnected biogeochemical processes in an aquifer system.</title>
        <authorList>
            <person name="Anantharaman K."/>
            <person name="Brown C.T."/>
            <person name="Hug L.A."/>
            <person name="Sharon I."/>
            <person name="Castelle C.J."/>
            <person name="Probst A.J."/>
            <person name="Thomas B.C."/>
            <person name="Singh A."/>
            <person name="Wilkins M.J."/>
            <person name="Karaoz U."/>
            <person name="Brodie E.L."/>
            <person name="Williams K.H."/>
            <person name="Hubbard S.S."/>
            <person name="Banfield J.F."/>
        </authorList>
    </citation>
    <scope>NUCLEOTIDE SEQUENCE [LARGE SCALE GENOMIC DNA]</scope>
    <source>
        <strain evidence="8">RIFCSPLOWO2_12_FULL_64_10</strain>
    </source>
</reference>
<evidence type="ECO:0000313" key="8">
    <source>
        <dbReference type="Proteomes" id="UP000178606"/>
    </source>
</evidence>
<dbReference type="SUPFAM" id="SSF53187">
    <property type="entry name" value="Zn-dependent exopeptidases"/>
    <property type="match status" value="1"/>
</dbReference>
<dbReference type="EMBL" id="MFKF01000058">
    <property type="protein sequence ID" value="OGG55878.1"/>
    <property type="molecule type" value="Genomic_DNA"/>
</dbReference>
<evidence type="ECO:0000313" key="7">
    <source>
        <dbReference type="EMBL" id="OGG55878.1"/>
    </source>
</evidence>
<dbReference type="Gene3D" id="3.40.630.10">
    <property type="entry name" value="Zn peptidases"/>
    <property type="match status" value="1"/>
</dbReference>
<dbReference type="GO" id="GO:0016787">
    <property type="term" value="F:hydrolase activity"/>
    <property type="evidence" value="ECO:0007669"/>
    <property type="project" value="UniProtKB-KW"/>
</dbReference>
<organism evidence="7 8">
    <name type="scientific">Handelsmanbacteria sp. (strain RIFCSPLOWO2_12_FULL_64_10)</name>
    <dbReference type="NCBI Taxonomy" id="1817868"/>
    <lineage>
        <taxon>Bacteria</taxon>
        <taxon>Candidatus Handelsmaniibacteriota</taxon>
    </lineage>
</organism>
<dbReference type="PROSITE" id="PS00758">
    <property type="entry name" value="ARGE_DAPE_CPG2_1"/>
    <property type="match status" value="1"/>
</dbReference>
<gene>
    <name evidence="7" type="ORF">A3F84_21335</name>
</gene>
<dbReference type="AlphaFoldDB" id="A0A1F6D360"/>
<feature type="domain" description="Peptidase M20 dimerisation" evidence="6">
    <location>
        <begin position="193"/>
        <end position="340"/>
    </location>
</feature>
<dbReference type="Proteomes" id="UP000178606">
    <property type="component" value="Unassembled WGS sequence"/>
</dbReference>
<dbReference type="SUPFAM" id="SSF55031">
    <property type="entry name" value="Bacterial exopeptidase dimerisation domain"/>
    <property type="match status" value="1"/>
</dbReference>
<dbReference type="PANTHER" id="PTHR43808">
    <property type="entry name" value="ACETYLORNITHINE DEACETYLASE"/>
    <property type="match status" value="1"/>
</dbReference>
<keyword evidence="5" id="KW-0862">Zinc</keyword>
<evidence type="ECO:0000256" key="5">
    <source>
        <dbReference type="ARBA" id="ARBA00022833"/>
    </source>
</evidence>
<evidence type="ECO:0000259" key="6">
    <source>
        <dbReference type="Pfam" id="PF07687"/>
    </source>
</evidence>
<evidence type="ECO:0000256" key="1">
    <source>
        <dbReference type="ARBA" id="ARBA00001947"/>
    </source>
</evidence>
<protein>
    <recommendedName>
        <fullName evidence="6">Peptidase M20 dimerisation domain-containing protein</fullName>
    </recommendedName>
</protein>